<gene>
    <name evidence="1" type="ORF">Forpi1262_v001976</name>
</gene>
<proteinExistence type="predicted"/>
<comment type="caution">
    <text evidence="1">The sequence shown here is derived from an EMBL/GenBank/DDBJ whole genome shotgun (WGS) entry which is preliminary data.</text>
</comment>
<dbReference type="Proteomes" id="UP000693942">
    <property type="component" value="Unassembled WGS sequence"/>
</dbReference>
<dbReference type="EMBL" id="JAELUR010000001">
    <property type="protein sequence ID" value="KAG7438434.1"/>
    <property type="molecule type" value="Genomic_DNA"/>
</dbReference>
<name>A0A8J5QA57_FUSOX</name>
<organism evidence="1 2">
    <name type="scientific">Fusarium oxysporum f. sp. raphani</name>
    <dbReference type="NCBI Taxonomy" id="96318"/>
    <lineage>
        <taxon>Eukaryota</taxon>
        <taxon>Fungi</taxon>
        <taxon>Dikarya</taxon>
        <taxon>Ascomycota</taxon>
        <taxon>Pezizomycotina</taxon>
        <taxon>Sordariomycetes</taxon>
        <taxon>Hypocreomycetidae</taxon>
        <taxon>Hypocreales</taxon>
        <taxon>Nectriaceae</taxon>
        <taxon>Fusarium</taxon>
        <taxon>Fusarium oxysporum species complex</taxon>
    </lineage>
</organism>
<evidence type="ECO:0000313" key="1">
    <source>
        <dbReference type="EMBL" id="KAG7438434.1"/>
    </source>
</evidence>
<evidence type="ECO:0000313" key="2">
    <source>
        <dbReference type="Proteomes" id="UP000693942"/>
    </source>
</evidence>
<accession>A0A8J5QA57</accession>
<dbReference type="AlphaFoldDB" id="A0A8J5QA57"/>
<protein>
    <submittedName>
        <fullName evidence="1">Uncharacterized protein</fullName>
    </submittedName>
</protein>
<sequence length="80" mass="9700">MAGSRRATRDRISSFKYNFEIYNVPKFIPEHSGRPHPEIFKRHWATIEWFSKHIHDQIIWKLLAIFAITLDLEDEDWFAK</sequence>
<reference evidence="1" key="1">
    <citation type="submission" date="2021-04" db="EMBL/GenBank/DDBJ databases">
        <title>First draft genome resource for Brassicaceae pathogens Fusarium oxysporum f. sp. raphani and Fusarium oxysporum f. sp. rapae.</title>
        <authorList>
            <person name="Asai S."/>
        </authorList>
    </citation>
    <scope>NUCLEOTIDE SEQUENCE</scope>
    <source>
        <strain evidence="1">Tf1262</strain>
    </source>
</reference>